<evidence type="ECO:0000313" key="2">
    <source>
        <dbReference type="EMBL" id="KOO68614.1"/>
    </source>
</evidence>
<evidence type="ECO:0000256" key="1">
    <source>
        <dbReference type="SAM" id="SignalP"/>
    </source>
</evidence>
<dbReference type="Proteomes" id="UP000036951">
    <property type="component" value="Unassembled WGS sequence"/>
</dbReference>
<accession>A0A8E1UR42</accession>
<dbReference type="RefSeq" id="WP_021854706.1">
    <property type="nucleotide sequence ID" value="NZ_DAWCKJ010000118.1"/>
</dbReference>
<keyword evidence="2" id="KW-0449">Lipoprotein</keyword>
<reference evidence="2 3" key="1">
    <citation type="submission" date="2015-06" db="EMBL/GenBank/DDBJ databases">
        <title>Prevotella sp. 109, sp. nov., a novel member of the family Prevotellaceae isolated from human faeces.</title>
        <authorList>
            <person name="Shkoporov A.N."/>
            <person name="Chaplin A.V."/>
            <person name="Kafarskaia L.I."/>
            <person name="Efimov B.A."/>
        </authorList>
    </citation>
    <scope>NUCLEOTIDE SEQUENCE [LARGE SCALE GENOMIC DNA]</scope>
    <source>
        <strain evidence="2 3">109</strain>
    </source>
</reference>
<gene>
    <name evidence="2" type="ORF">ACU52_07185</name>
</gene>
<dbReference type="OrthoDB" id="1080810at2"/>
<dbReference type="EMBL" id="LFQU01000011">
    <property type="protein sequence ID" value="KOO68614.1"/>
    <property type="molecule type" value="Genomic_DNA"/>
</dbReference>
<protein>
    <submittedName>
        <fullName evidence="2">Lipoprotein</fullName>
    </submittedName>
</protein>
<organism evidence="2 3">
    <name type="scientific">Xylanibacter rarus</name>
    <dbReference type="NCBI Taxonomy" id="1676614"/>
    <lineage>
        <taxon>Bacteria</taxon>
        <taxon>Pseudomonadati</taxon>
        <taxon>Bacteroidota</taxon>
        <taxon>Bacteroidia</taxon>
        <taxon>Bacteroidales</taxon>
        <taxon>Prevotellaceae</taxon>
        <taxon>Xylanibacter</taxon>
    </lineage>
</organism>
<dbReference type="InterPro" id="IPR025324">
    <property type="entry name" value="DUF4230"/>
</dbReference>
<keyword evidence="3" id="KW-1185">Reference proteome</keyword>
<dbReference type="Pfam" id="PF14014">
    <property type="entry name" value="DUF4230"/>
    <property type="match status" value="1"/>
</dbReference>
<proteinExistence type="predicted"/>
<feature type="chain" id="PRO_5034567105" evidence="1">
    <location>
        <begin position="18"/>
        <end position="226"/>
    </location>
</feature>
<dbReference type="PROSITE" id="PS51257">
    <property type="entry name" value="PROKAR_LIPOPROTEIN"/>
    <property type="match status" value="1"/>
</dbReference>
<keyword evidence="1" id="KW-0732">Signal</keyword>
<sequence length="226" mass="25684">MKTIILYLALAAMMLTACTDRKPVKREAEKIDTIPVMVMQIKKCAKLYTAEYQVHKIVTHDDQVKLKGSFLQQKFDFSVPLTTRKIAIPIDATLKAYIDFGNFSEKNVRRNGDKIEIILPDPKVELTGSRIDHNEIKKHVSLIRSNFSDAEMANYEKQGRAAIISSIPRLGILDMAKESAAHALIPMITKMGYKEENITITFRKKFTDSDLPMILENNTIENGRIQ</sequence>
<feature type="signal peptide" evidence="1">
    <location>
        <begin position="1"/>
        <end position="17"/>
    </location>
</feature>
<comment type="caution">
    <text evidence="2">The sequence shown here is derived from an EMBL/GenBank/DDBJ whole genome shotgun (WGS) entry which is preliminary data.</text>
</comment>
<name>A0A8E1UR42_9BACT</name>
<evidence type="ECO:0000313" key="3">
    <source>
        <dbReference type="Proteomes" id="UP000036951"/>
    </source>
</evidence>
<dbReference type="AlphaFoldDB" id="A0A8E1UR42"/>